<gene>
    <name evidence="1" type="ORF">GCM10019071_11560</name>
</gene>
<organism evidence="1 2">
    <name type="scientific">Sphingobium fuliginis (strain ATCC 27551)</name>
    <dbReference type="NCBI Taxonomy" id="336203"/>
    <lineage>
        <taxon>Bacteria</taxon>
        <taxon>Pseudomonadati</taxon>
        <taxon>Pseudomonadota</taxon>
        <taxon>Alphaproteobacteria</taxon>
        <taxon>Sphingomonadales</taxon>
        <taxon>Sphingomonadaceae</taxon>
        <taxon>Sphingobium</taxon>
    </lineage>
</organism>
<accession>A0ABQ1ERT2</accession>
<comment type="caution">
    <text evidence="1">The sequence shown here is derived from an EMBL/GenBank/DDBJ whole genome shotgun (WGS) entry which is preliminary data.</text>
</comment>
<dbReference type="Proteomes" id="UP000628109">
    <property type="component" value="Unassembled WGS sequence"/>
</dbReference>
<dbReference type="EMBL" id="BMDU01000002">
    <property type="protein sequence ID" value="GFZ84520.1"/>
    <property type="molecule type" value="Genomic_DNA"/>
</dbReference>
<reference evidence="2" key="1">
    <citation type="journal article" date="2019" name="Int. J. Syst. Evol. Microbiol.">
        <title>The Global Catalogue of Microorganisms (GCM) 10K type strain sequencing project: providing services to taxonomists for standard genome sequencing and annotation.</title>
        <authorList>
            <consortium name="The Broad Institute Genomics Platform"/>
            <consortium name="The Broad Institute Genome Sequencing Center for Infectious Disease"/>
            <person name="Wu L."/>
            <person name="Ma J."/>
        </authorList>
    </citation>
    <scope>NUCLEOTIDE SEQUENCE [LARGE SCALE GENOMIC DNA]</scope>
    <source>
        <strain evidence="2">CCM 7327</strain>
    </source>
</reference>
<name>A0ABQ1ERT2_SPHSA</name>
<protein>
    <submittedName>
        <fullName evidence="1">Uncharacterized protein</fullName>
    </submittedName>
</protein>
<sequence>MMDRPQRIGNGPTPPAKWDIARSIWKVPNIPTDRNARTNITGPTFMQPSLRRTRKACVPSP</sequence>
<keyword evidence="2" id="KW-1185">Reference proteome</keyword>
<evidence type="ECO:0000313" key="2">
    <source>
        <dbReference type="Proteomes" id="UP000628109"/>
    </source>
</evidence>
<evidence type="ECO:0000313" key="1">
    <source>
        <dbReference type="EMBL" id="GFZ84520.1"/>
    </source>
</evidence>
<proteinExistence type="predicted"/>